<organism evidence="3 4">
    <name type="scientific">Saponaria officinalis</name>
    <name type="common">Common soapwort</name>
    <name type="synonym">Lychnis saponaria</name>
    <dbReference type="NCBI Taxonomy" id="3572"/>
    <lineage>
        <taxon>Eukaryota</taxon>
        <taxon>Viridiplantae</taxon>
        <taxon>Streptophyta</taxon>
        <taxon>Embryophyta</taxon>
        <taxon>Tracheophyta</taxon>
        <taxon>Spermatophyta</taxon>
        <taxon>Magnoliopsida</taxon>
        <taxon>eudicotyledons</taxon>
        <taxon>Gunneridae</taxon>
        <taxon>Pentapetalae</taxon>
        <taxon>Caryophyllales</taxon>
        <taxon>Caryophyllaceae</taxon>
        <taxon>Caryophylleae</taxon>
        <taxon>Saponaria</taxon>
    </lineage>
</organism>
<evidence type="ECO:0000256" key="2">
    <source>
        <dbReference type="SAM" id="SignalP"/>
    </source>
</evidence>
<sequence length="228" mass="27345">MKLLHYFSAIFFLLFTLSHALHFDIISENHDNHDDHDHLIKSSSSNGGDSLIRLPVEVDDNKQQPQLKTTSSSVDRVTDVNQYLTDSMNRRPVLLRNRFRFPRRCHHRFGPAGRRDEVVASMLKKQAEVVRHRHVAGRFGEEQEFFIIPLKHFHRMHHHDHHDDHHEGEVDQTVEMKREEYEIKEEYDGGWKGHHDHDHDHDHHEHHDHHEKEESEIMKKIRKFLPHF</sequence>
<reference evidence="3" key="1">
    <citation type="submission" date="2024-03" db="EMBL/GenBank/DDBJ databases">
        <title>WGS assembly of Saponaria officinalis var. Norfolk2.</title>
        <authorList>
            <person name="Jenkins J."/>
            <person name="Shu S."/>
            <person name="Grimwood J."/>
            <person name="Barry K."/>
            <person name="Goodstein D."/>
            <person name="Schmutz J."/>
            <person name="Leebens-Mack J."/>
            <person name="Osbourn A."/>
        </authorList>
    </citation>
    <scope>NUCLEOTIDE SEQUENCE [LARGE SCALE GENOMIC DNA]</scope>
    <source>
        <strain evidence="3">JIC</strain>
    </source>
</reference>
<evidence type="ECO:0000313" key="4">
    <source>
        <dbReference type="Proteomes" id="UP001443914"/>
    </source>
</evidence>
<keyword evidence="4" id="KW-1185">Reference proteome</keyword>
<feature type="chain" id="PRO_5043844760" evidence="2">
    <location>
        <begin position="21"/>
        <end position="228"/>
    </location>
</feature>
<evidence type="ECO:0000313" key="3">
    <source>
        <dbReference type="EMBL" id="KAK9716661.1"/>
    </source>
</evidence>
<feature type="region of interest" description="Disordered" evidence="1">
    <location>
        <begin position="189"/>
        <end position="216"/>
    </location>
</feature>
<comment type="caution">
    <text evidence="3">The sequence shown here is derived from an EMBL/GenBank/DDBJ whole genome shotgun (WGS) entry which is preliminary data.</text>
</comment>
<dbReference type="EMBL" id="JBDFQZ010000006">
    <property type="protein sequence ID" value="KAK9716661.1"/>
    <property type="molecule type" value="Genomic_DNA"/>
</dbReference>
<evidence type="ECO:0000256" key="1">
    <source>
        <dbReference type="SAM" id="MobiDB-lite"/>
    </source>
</evidence>
<name>A0AAW1KDY9_SAPOF</name>
<protein>
    <submittedName>
        <fullName evidence="3">Uncharacterized protein</fullName>
    </submittedName>
</protein>
<dbReference type="Proteomes" id="UP001443914">
    <property type="component" value="Unassembled WGS sequence"/>
</dbReference>
<gene>
    <name evidence="3" type="ORF">RND81_06G248700</name>
</gene>
<feature type="signal peptide" evidence="2">
    <location>
        <begin position="1"/>
        <end position="20"/>
    </location>
</feature>
<proteinExistence type="predicted"/>
<accession>A0AAW1KDY9</accession>
<keyword evidence="2" id="KW-0732">Signal</keyword>
<dbReference type="AlphaFoldDB" id="A0AAW1KDY9"/>